<accession>A0A564Z8T6</accession>
<evidence type="ECO:0000313" key="2">
    <source>
        <dbReference type="Proteomes" id="UP000321570"/>
    </source>
</evidence>
<feature type="non-terminal residue" evidence="1">
    <location>
        <position position="1"/>
    </location>
</feature>
<name>A0A564Z8T6_HYMDI</name>
<sequence>KNEEELASRKRKQHCQHSAYSFRTLGFVRRVHAIMDENRGKSMRDILPNISKLDLRVSVDADAYVETLQTIVVKPPWMDSVVNIRFGSTP</sequence>
<gene>
    <name evidence="1" type="ORF">WMSIL1_LOCUS13603</name>
</gene>
<dbReference type="Proteomes" id="UP000321570">
    <property type="component" value="Unassembled WGS sequence"/>
</dbReference>
<proteinExistence type="predicted"/>
<dbReference type="AlphaFoldDB" id="A0A564Z8T6"/>
<protein>
    <submittedName>
        <fullName evidence="1">Uncharacterized protein</fullName>
    </submittedName>
</protein>
<reference evidence="1 2" key="1">
    <citation type="submission" date="2019-07" db="EMBL/GenBank/DDBJ databases">
        <authorList>
            <person name="Jastrzebski P J."/>
            <person name="Paukszto L."/>
            <person name="Jastrzebski P J."/>
        </authorList>
    </citation>
    <scope>NUCLEOTIDE SEQUENCE [LARGE SCALE GENOMIC DNA]</scope>
    <source>
        <strain evidence="1 2">WMS-il1</strain>
    </source>
</reference>
<keyword evidence="2" id="KW-1185">Reference proteome</keyword>
<organism evidence="1 2">
    <name type="scientific">Hymenolepis diminuta</name>
    <name type="common">Rat tapeworm</name>
    <dbReference type="NCBI Taxonomy" id="6216"/>
    <lineage>
        <taxon>Eukaryota</taxon>
        <taxon>Metazoa</taxon>
        <taxon>Spiralia</taxon>
        <taxon>Lophotrochozoa</taxon>
        <taxon>Platyhelminthes</taxon>
        <taxon>Cestoda</taxon>
        <taxon>Eucestoda</taxon>
        <taxon>Cyclophyllidea</taxon>
        <taxon>Hymenolepididae</taxon>
        <taxon>Hymenolepis</taxon>
    </lineage>
</organism>
<dbReference type="EMBL" id="CABIJS010000697">
    <property type="protein sequence ID" value="VUZ55870.1"/>
    <property type="molecule type" value="Genomic_DNA"/>
</dbReference>
<evidence type="ECO:0000313" key="1">
    <source>
        <dbReference type="EMBL" id="VUZ55870.1"/>
    </source>
</evidence>